<dbReference type="PATRIC" id="fig|754476.3.peg.931"/>
<name>I1XHB7_METNJ</name>
<organism evidence="1 2">
    <name type="scientific">Methylophaga nitratireducenticrescens</name>
    <dbReference type="NCBI Taxonomy" id="754476"/>
    <lineage>
        <taxon>Bacteria</taxon>
        <taxon>Pseudomonadati</taxon>
        <taxon>Pseudomonadota</taxon>
        <taxon>Gammaproteobacteria</taxon>
        <taxon>Thiotrichales</taxon>
        <taxon>Piscirickettsiaceae</taxon>
        <taxon>Methylophaga</taxon>
    </lineage>
</organism>
<gene>
    <name evidence="1" type="ordered locus">Q7A_944</name>
</gene>
<dbReference type="AlphaFoldDB" id="I1XHB7"/>
<sequence length="42" mass="4766">MTINKLFHFIWQKAKALRNEVSLYVFRAIQAAGVNGIRESGS</sequence>
<reference evidence="1 2" key="2">
    <citation type="journal article" date="2013" name="Int. J. Syst. Evol. Microbiol.">
        <title>Methylophaga nitratireducenticrescens sp. nov. and Methylophaga frappieri sp. nov., isolated from the biofilm of the methanol-fed denitrification system treating the seawater at the Montreal Biodome.</title>
        <authorList>
            <person name="Villeneuve C."/>
            <person name="Martineau C."/>
            <person name="Mauffrey F."/>
            <person name="Villemur R."/>
        </authorList>
    </citation>
    <scope>NUCLEOTIDE SEQUENCE [LARGE SCALE GENOMIC DNA]</scope>
    <source>
        <strain evidence="1 2">JAM1</strain>
    </source>
</reference>
<proteinExistence type="predicted"/>
<evidence type="ECO:0000313" key="1">
    <source>
        <dbReference type="EMBL" id="AFI83786.1"/>
    </source>
</evidence>
<accession>I1XHB7</accession>
<reference evidence="1 2" key="1">
    <citation type="journal article" date="2012" name="J. Bacteriol.">
        <title>Complete genome sequences of Methylophaga sp. strain JAM1 and Methylophaga sp. strain JAM7.</title>
        <authorList>
            <person name="Villeneuve C."/>
            <person name="Martineau C."/>
            <person name="Mauffrey F."/>
            <person name="Villemur R."/>
        </authorList>
    </citation>
    <scope>NUCLEOTIDE SEQUENCE [LARGE SCALE GENOMIC DNA]</scope>
    <source>
        <strain evidence="1 2">JAM1</strain>
    </source>
</reference>
<dbReference type="EMBL" id="CP003390">
    <property type="protein sequence ID" value="AFI83786.1"/>
    <property type="molecule type" value="Genomic_DNA"/>
</dbReference>
<dbReference type="RefSeq" id="WP_014706161.1">
    <property type="nucleotide sequence ID" value="NZ_CP021973.1"/>
</dbReference>
<protein>
    <submittedName>
        <fullName evidence="1">Uncharacterized protein</fullName>
    </submittedName>
</protein>
<dbReference type="HOGENOM" id="CLU_3253939_0_0_6"/>
<dbReference type="Proteomes" id="UP000009144">
    <property type="component" value="Chromosome"/>
</dbReference>
<evidence type="ECO:0000313" key="2">
    <source>
        <dbReference type="Proteomes" id="UP000009144"/>
    </source>
</evidence>
<keyword evidence="2" id="KW-1185">Reference proteome</keyword>